<dbReference type="OrthoDB" id="84615at2"/>
<proteinExistence type="predicted"/>
<name>E4KN41_9LACT</name>
<evidence type="ECO:0000256" key="4">
    <source>
        <dbReference type="ARBA" id="ARBA00022989"/>
    </source>
</evidence>
<keyword evidence="5 6" id="KW-0472">Membrane</keyword>
<feature type="transmembrane region" description="Helical" evidence="6">
    <location>
        <begin position="166"/>
        <end position="187"/>
    </location>
</feature>
<dbReference type="PANTHER" id="PTHR10283">
    <property type="entry name" value="SOLUTE CARRIER FAMILY 13 MEMBER"/>
    <property type="match status" value="1"/>
</dbReference>
<evidence type="ECO:0000313" key="9">
    <source>
        <dbReference type="Proteomes" id="UP000005990"/>
    </source>
</evidence>
<evidence type="ECO:0000259" key="7">
    <source>
        <dbReference type="Pfam" id="PF03600"/>
    </source>
</evidence>
<keyword evidence="4 6" id="KW-1133">Transmembrane helix</keyword>
<feature type="transmembrane region" description="Helical" evidence="6">
    <location>
        <begin position="411"/>
        <end position="433"/>
    </location>
</feature>
<sequence>MKKKLFTILALIIMISSHFVVFSSFNRPSVAVLGTFIGTLILWVTVDITWPSLIAILSLAFIPEVGMNTALSSSFGNSTFAFLLFTFICTYAISQTSFIRRTALFFITSKFAQKSIWHMTTLFLLSVLLMGLFISPTVLFFIFLPILNEIYDILGLKKGDKFASMLIMGMAIFSNLSAGMTPIAHVFPVLAMGVYESVTGNVINYGQYMLFGIPVGLILFVLTLLVFRFVLNPSLPDFKGLSEEDFKDEPSKMNSFRENMILFIFFGVVLLWVLPSLISKILPELSTYISSFGSAMPPLLGVVVMAIISIEGKPLVNISEAITKGVSWPALIMSSGTLLFGAVMTDKGIGLIDQLITLIQPITTSLIPSLLILFFIVVASLSSNITSHMVTAQVFTSMAVPVALSSNGQISAAAIAAVIGLCASLGTAAPSSMPFVAVSVSSGWTDTEKMLKYGGLFMILTIIVTYLIGYPLAQMILG</sequence>
<feature type="transmembrane region" description="Helical" evidence="6">
    <location>
        <begin position="79"/>
        <end position="99"/>
    </location>
</feature>
<evidence type="ECO:0000256" key="6">
    <source>
        <dbReference type="SAM" id="Phobius"/>
    </source>
</evidence>
<feature type="domain" description="Citrate transporter-like" evidence="7">
    <location>
        <begin position="40"/>
        <end position="419"/>
    </location>
</feature>
<gene>
    <name evidence="8" type="ORF">HMPREF9257_0018</name>
</gene>
<keyword evidence="9" id="KW-1185">Reference proteome</keyword>
<keyword evidence="3 6" id="KW-0812">Transmembrane</keyword>
<reference evidence="8 9" key="1">
    <citation type="submission" date="2010-10" db="EMBL/GenBank/DDBJ databases">
        <authorList>
            <person name="Durkin A.S."/>
            <person name="Madupu R."/>
            <person name="Torralba M."/>
            <person name="Gillis M."/>
            <person name="Methe B."/>
            <person name="Sutton G."/>
            <person name="Nelson K.E."/>
        </authorList>
    </citation>
    <scope>NUCLEOTIDE SEQUENCE [LARGE SCALE GENOMIC DNA]</scope>
    <source>
        <strain evidence="8 9">ACS-139-V-Col8</strain>
    </source>
</reference>
<dbReference type="eggNOG" id="COG0471">
    <property type="taxonomic scope" value="Bacteria"/>
</dbReference>
<protein>
    <submittedName>
        <fullName evidence="8">Sodium:sulfate symporter transmembrane region</fullName>
    </submittedName>
</protein>
<feature type="transmembrane region" description="Helical" evidence="6">
    <location>
        <begin position="453"/>
        <end position="473"/>
    </location>
</feature>
<accession>E4KN41</accession>
<evidence type="ECO:0000256" key="5">
    <source>
        <dbReference type="ARBA" id="ARBA00023136"/>
    </source>
</evidence>
<evidence type="ECO:0000256" key="1">
    <source>
        <dbReference type="ARBA" id="ARBA00004141"/>
    </source>
</evidence>
<evidence type="ECO:0000313" key="8">
    <source>
        <dbReference type="EMBL" id="EFR31752.1"/>
    </source>
</evidence>
<dbReference type="GO" id="GO:0005315">
    <property type="term" value="F:phosphate transmembrane transporter activity"/>
    <property type="evidence" value="ECO:0007669"/>
    <property type="project" value="TreeGrafter"/>
</dbReference>
<feature type="transmembrane region" description="Helical" evidence="6">
    <location>
        <begin position="208"/>
        <end position="231"/>
    </location>
</feature>
<dbReference type="GO" id="GO:0005886">
    <property type="term" value="C:plasma membrane"/>
    <property type="evidence" value="ECO:0007669"/>
    <property type="project" value="TreeGrafter"/>
</dbReference>
<feature type="transmembrane region" description="Helical" evidence="6">
    <location>
        <begin position="29"/>
        <end position="46"/>
    </location>
</feature>
<dbReference type="InterPro" id="IPR004680">
    <property type="entry name" value="Cit_transptr-like_dom"/>
</dbReference>
<comment type="subcellular location">
    <subcellularLocation>
        <location evidence="1">Membrane</location>
        <topology evidence="1">Multi-pass membrane protein</topology>
    </subcellularLocation>
</comment>
<dbReference type="AlphaFoldDB" id="E4KN41"/>
<feature type="transmembrane region" description="Helical" evidence="6">
    <location>
        <begin position="355"/>
        <end position="379"/>
    </location>
</feature>
<feature type="transmembrane region" description="Helical" evidence="6">
    <location>
        <begin position="285"/>
        <end position="310"/>
    </location>
</feature>
<feature type="transmembrane region" description="Helical" evidence="6">
    <location>
        <begin position="260"/>
        <end position="278"/>
    </location>
</feature>
<feature type="transmembrane region" description="Helical" evidence="6">
    <location>
        <begin position="325"/>
        <end position="343"/>
    </location>
</feature>
<dbReference type="EMBL" id="AENN01000006">
    <property type="protein sequence ID" value="EFR31752.1"/>
    <property type="molecule type" value="Genomic_DNA"/>
</dbReference>
<dbReference type="STRING" id="908337.HMPREF9257_0018"/>
<evidence type="ECO:0000256" key="3">
    <source>
        <dbReference type="ARBA" id="ARBA00022692"/>
    </source>
</evidence>
<evidence type="ECO:0000256" key="2">
    <source>
        <dbReference type="ARBA" id="ARBA00022448"/>
    </source>
</evidence>
<dbReference type="PANTHER" id="PTHR10283:SF92">
    <property type="entry name" value="LOW-AFFINITY PHOSPHATE TRANSPORTER PHO91"/>
    <property type="match status" value="1"/>
</dbReference>
<feature type="transmembrane region" description="Helical" evidence="6">
    <location>
        <begin position="120"/>
        <end position="146"/>
    </location>
</feature>
<dbReference type="RefSeq" id="WP_006417884.1">
    <property type="nucleotide sequence ID" value="NZ_AENN01000006.1"/>
</dbReference>
<comment type="caution">
    <text evidence="8">The sequence shown here is derived from an EMBL/GenBank/DDBJ whole genome shotgun (WGS) entry which is preliminary data.</text>
</comment>
<dbReference type="Proteomes" id="UP000005990">
    <property type="component" value="Unassembled WGS sequence"/>
</dbReference>
<keyword evidence="2" id="KW-0813">Transport</keyword>
<dbReference type="Pfam" id="PF03600">
    <property type="entry name" value="CitMHS"/>
    <property type="match status" value="1"/>
</dbReference>
<organism evidence="8 9">
    <name type="scientific">Eremococcus coleocola ACS-139-V-Col8</name>
    <dbReference type="NCBI Taxonomy" id="908337"/>
    <lineage>
        <taxon>Bacteria</taxon>
        <taxon>Bacillati</taxon>
        <taxon>Bacillota</taxon>
        <taxon>Bacilli</taxon>
        <taxon>Lactobacillales</taxon>
        <taxon>Aerococcaceae</taxon>
        <taxon>Eremococcus</taxon>
    </lineage>
</organism>